<feature type="transmembrane region" description="Helical" evidence="1">
    <location>
        <begin position="167"/>
        <end position="186"/>
    </location>
</feature>
<gene>
    <name evidence="3" type="primary">LOC104731191</name>
</gene>
<evidence type="ECO:0000256" key="1">
    <source>
        <dbReference type="SAM" id="Phobius"/>
    </source>
</evidence>
<feature type="transmembrane region" description="Helical" evidence="1">
    <location>
        <begin position="578"/>
        <end position="597"/>
    </location>
</feature>
<feature type="transmembrane region" description="Helical" evidence="1">
    <location>
        <begin position="662"/>
        <end position="681"/>
    </location>
</feature>
<name>A0ABM0V010_CAMSA</name>
<dbReference type="GeneID" id="104731191"/>
<keyword evidence="1" id="KW-1133">Transmembrane helix</keyword>
<organism evidence="2 3">
    <name type="scientific">Camelina sativa</name>
    <name type="common">False flax</name>
    <name type="synonym">Myagrum sativum</name>
    <dbReference type="NCBI Taxonomy" id="90675"/>
    <lineage>
        <taxon>Eukaryota</taxon>
        <taxon>Viridiplantae</taxon>
        <taxon>Streptophyta</taxon>
        <taxon>Embryophyta</taxon>
        <taxon>Tracheophyta</taxon>
        <taxon>Spermatophyta</taxon>
        <taxon>Magnoliopsida</taxon>
        <taxon>eudicotyledons</taxon>
        <taxon>Gunneridae</taxon>
        <taxon>Pentapetalae</taxon>
        <taxon>rosids</taxon>
        <taxon>malvids</taxon>
        <taxon>Brassicales</taxon>
        <taxon>Brassicaceae</taxon>
        <taxon>Camelineae</taxon>
        <taxon>Camelina</taxon>
    </lineage>
</organism>
<dbReference type="SUPFAM" id="SSF56300">
    <property type="entry name" value="Metallo-dependent phosphatases"/>
    <property type="match status" value="1"/>
</dbReference>
<dbReference type="PANTHER" id="PTHR34211">
    <property type="entry name" value="CALCINEURIN-LIKE METALLO-PHOSPHOESTERASE SUPERFAMILY PROTEIN"/>
    <property type="match status" value="1"/>
</dbReference>
<dbReference type="Proteomes" id="UP000694864">
    <property type="component" value="Chromosome 12"/>
</dbReference>
<reference evidence="3" key="2">
    <citation type="submission" date="2025-08" db="UniProtKB">
        <authorList>
            <consortium name="RefSeq"/>
        </authorList>
    </citation>
    <scope>IDENTIFICATION</scope>
    <source>
        <tissue evidence="3">Leaf</tissue>
    </source>
</reference>
<dbReference type="PANTHER" id="PTHR34211:SF4">
    <property type="entry name" value="CALCINEURIN-LIKE METALLO-PHOSPHOESTERASE SUPERFAMILY PROTEIN"/>
    <property type="match status" value="1"/>
</dbReference>
<feature type="transmembrane region" description="Helical" evidence="1">
    <location>
        <begin position="633"/>
        <end position="650"/>
    </location>
</feature>
<feature type="transmembrane region" description="Helical" evidence="1">
    <location>
        <begin position="67"/>
        <end position="85"/>
    </location>
</feature>
<evidence type="ECO:0000313" key="2">
    <source>
        <dbReference type="Proteomes" id="UP000694864"/>
    </source>
</evidence>
<dbReference type="RefSeq" id="XP_010448789.1">
    <property type="nucleotide sequence ID" value="XM_010450487.1"/>
</dbReference>
<feature type="transmembrane region" description="Helical" evidence="1">
    <location>
        <begin position="609"/>
        <end position="627"/>
    </location>
</feature>
<feature type="transmembrane region" description="Helical" evidence="1">
    <location>
        <begin position="37"/>
        <end position="55"/>
    </location>
</feature>
<keyword evidence="1" id="KW-0812">Transmembrane</keyword>
<proteinExistence type="predicted"/>
<reference evidence="2" key="1">
    <citation type="journal article" date="2014" name="Nat. Commun.">
        <title>The emerging biofuel crop Camelina sativa retains a highly undifferentiated hexaploid genome structure.</title>
        <authorList>
            <person name="Kagale S."/>
            <person name="Koh C."/>
            <person name="Nixon J."/>
            <person name="Bollina V."/>
            <person name="Clarke W.E."/>
            <person name="Tuteja R."/>
            <person name="Spillane C."/>
            <person name="Robinson S.J."/>
            <person name="Links M.G."/>
            <person name="Clarke C."/>
            <person name="Higgins E.E."/>
            <person name="Huebert T."/>
            <person name="Sharpe A.G."/>
            <person name="Parkin I.A."/>
        </authorList>
    </citation>
    <scope>NUCLEOTIDE SEQUENCE [LARGE SCALE GENOMIC DNA]</scope>
    <source>
        <strain evidence="2">cv. DH55</strain>
    </source>
</reference>
<accession>A0ABM0V010</accession>
<dbReference type="InterPro" id="IPR029052">
    <property type="entry name" value="Metallo-depent_PP-like"/>
</dbReference>
<evidence type="ECO:0000313" key="3">
    <source>
        <dbReference type="RefSeq" id="XP_010448789.1"/>
    </source>
</evidence>
<feature type="transmembrane region" description="Helical" evidence="1">
    <location>
        <begin position="770"/>
        <end position="798"/>
    </location>
</feature>
<sequence length="901" mass="103920">MGSDKHSARFLHNLKMERVRTILTHTYPYPHEYSRHAMIAVILGCLFFISSENMHGLVEKLDNNFKWWSMYACLLGFFYFFSSPFIKKTIRPSYSTFSRWYIAWILVAALYHLPSFQSMGLDLRMNLSLFLTIYISSIVFLLVFHIIFLGLWYIGLVSRVAGRRPEILTILQSCAVLSMACCIFYSHCGNRAFLRQTPLERKHSSRFSFWKGEDGNSTWLAKFTHIDELRDQVCSSWFAPVGSARDYPLLSKWVIYGELACNGSCPDSSDEISPIYSLWATFIGLYIANYVVERSTGWALAHPLSVENYEKLKRQQMKPNFLDMVPWYSGTSADLFKTVFDLLVSVTVFLGRFDMRMMQAAMTNDCDGNKSKELLYDHLSDKDDFWFDFMADTGDGGNSSYSVAKLLAQPFLKVPLDNDLISLQRGNVLLIGGDLAYPNPSAFTYEKRLFCPFEYALQPPHWYKADSISVDKPELPDGVSDLKHYDGPQCFLIPGNHDWFDGLNTFMRYVCHKSWLGGWFMPQKKSYFALQLPKGWWVFGLDLALHGDIDVYQFNFFSELVKEKIALGNILKFRKKNWQFDFIGGIIYFLLVFSLFPQCKLGHILRGDSFSGHLGSFFGTVWSSFVYVAEQSYVSFTGVLMLLITAIMFVPSKISRRRRLVIGILHVAAHLTAALILMLLLELGIEICIQHKLLATSGYHTLYQWYKSVENEHFPDPTGLRDRIEQWTFGFYPACIKYLMSAFDIPEVMAVTRTNICRDGMESLSRSGAAIYYASVFLYFWVFSTPVVSLVFGSYLYISINWLHIHFDEAFSSLRIANYKSFTRLHIKPDGDLEVFTLGVDKVPKEWKLDKDWDAEPKPTVKMSHHRMFPSKWCATTLQQDPVNTVKIVDRFVISRSEKKK</sequence>
<feature type="transmembrane region" description="Helical" evidence="1">
    <location>
        <begin position="133"/>
        <end position="155"/>
    </location>
</feature>
<feature type="transmembrane region" description="Helical" evidence="1">
    <location>
        <begin position="97"/>
        <end position="113"/>
    </location>
</feature>
<protein>
    <submittedName>
        <fullName evidence="3">Uncharacterized protein LOC104731191 isoform X2</fullName>
    </submittedName>
</protein>
<keyword evidence="1" id="KW-0472">Membrane</keyword>
<keyword evidence="2" id="KW-1185">Reference proteome</keyword>